<dbReference type="Proteomes" id="UP000678374">
    <property type="component" value="Unassembled WGS sequence"/>
</dbReference>
<dbReference type="GO" id="GO:0000976">
    <property type="term" value="F:transcription cis-regulatory region binding"/>
    <property type="evidence" value="ECO:0007669"/>
    <property type="project" value="TreeGrafter"/>
</dbReference>
<accession>A0A940YQD9</accession>
<dbReference type="GO" id="GO:0000156">
    <property type="term" value="F:phosphorelay response regulator activity"/>
    <property type="evidence" value="ECO:0007669"/>
    <property type="project" value="TreeGrafter"/>
</dbReference>
<evidence type="ECO:0000259" key="10">
    <source>
        <dbReference type="PROSITE" id="PS50110"/>
    </source>
</evidence>
<evidence type="ECO:0000256" key="2">
    <source>
        <dbReference type="ARBA" id="ARBA00022490"/>
    </source>
</evidence>
<dbReference type="SUPFAM" id="SSF52172">
    <property type="entry name" value="CheY-like"/>
    <property type="match status" value="1"/>
</dbReference>
<dbReference type="Pfam" id="PF00072">
    <property type="entry name" value="Response_reg"/>
    <property type="match status" value="1"/>
</dbReference>
<keyword evidence="2" id="KW-0963">Cytoplasm</keyword>
<dbReference type="AlphaFoldDB" id="A0A940YQD9"/>
<keyword evidence="13" id="KW-1185">Reference proteome</keyword>
<keyword evidence="6 9" id="KW-0238">DNA-binding</keyword>
<dbReference type="GO" id="GO:0032993">
    <property type="term" value="C:protein-DNA complex"/>
    <property type="evidence" value="ECO:0007669"/>
    <property type="project" value="TreeGrafter"/>
</dbReference>
<dbReference type="Gene3D" id="1.10.10.10">
    <property type="entry name" value="Winged helix-like DNA-binding domain superfamily/Winged helix DNA-binding domain"/>
    <property type="match status" value="1"/>
</dbReference>
<dbReference type="InterPro" id="IPR036388">
    <property type="entry name" value="WH-like_DNA-bd_sf"/>
</dbReference>
<comment type="subcellular location">
    <subcellularLocation>
        <location evidence="1">Cytoplasm</location>
    </subcellularLocation>
</comment>
<dbReference type="CDD" id="cd00383">
    <property type="entry name" value="trans_reg_C"/>
    <property type="match status" value="1"/>
</dbReference>
<feature type="DNA-binding region" description="OmpR/PhoB-type" evidence="9">
    <location>
        <begin position="130"/>
        <end position="229"/>
    </location>
</feature>
<dbReference type="SUPFAM" id="SSF46894">
    <property type="entry name" value="C-terminal effector domain of the bipartite response regulators"/>
    <property type="match status" value="1"/>
</dbReference>
<dbReference type="GO" id="GO:0005829">
    <property type="term" value="C:cytosol"/>
    <property type="evidence" value="ECO:0007669"/>
    <property type="project" value="TreeGrafter"/>
</dbReference>
<keyword evidence="4" id="KW-0902">Two-component regulatory system</keyword>
<dbReference type="SMART" id="SM00862">
    <property type="entry name" value="Trans_reg_C"/>
    <property type="match status" value="1"/>
</dbReference>
<dbReference type="PROSITE" id="PS50110">
    <property type="entry name" value="RESPONSE_REGULATORY"/>
    <property type="match status" value="1"/>
</dbReference>
<dbReference type="PROSITE" id="PS51755">
    <property type="entry name" value="OMPR_PHOB"/>
    <property type="match status" value="1"/>
</dbReference>
<comment type="caution">
    <text evidence="12">The sequence shown here is derived from an EMBL/GenBank/DDBJ whole genome shotgun (WGS) entry which is preliminary data.</text>
</comment>
<dbReference type="SMART" id="SM00448">
    <property type="entry name" value="REC"/>
    <property type="match status" value="1"/>
</dbReference>
<evidence type="ECO:0000256" key="3">
    <source>
        <dbReference type="ARBA" id="ARBA00022553"/>
    </source>
</evidence>
<evidence type="ECO:0000256" key="5">
    <source>
        <dbReference type="ARBA" id="ARBA00023015"/>
    </source>
</evidence>
<organism evidence="12 13">
    <name type="scientific">Ideonella aquatica</name>
    <dbReference type="NCBI Taxonomy" id="2824119"/>
    <lineage>
        <taxon>Bacteria</taxon>
        <taxon>Pseudomonadati</taxon>
        <taxon>Pseudomonadota</taxon>
        <taxon>Betaproteobacteria</taxon>
        <taxon>Burkholderiales</taxon>
        <taxon>Sphaerotilaceae</taxon>
        <taxon>Ideonella</taxon>
    </lineage>
</organism>
<dbReference type="InterPro" id="IPR011006">
    <property type="entry name" value="CheY-like_superfamily"/>
</dbReference>
<proteinExistence type="predicted"/>
<dbReference type="Pfam" id="PF00486">
    <property type="entry name" value="Trans_reg_C"/>
    <property type="match status" value="1"/>
</dbReference>
<keyword evidence="7" id="KW-0804">Transcription</keyword>
<dbReference type="GO" id="GO:0006355">
    <property type="term" value="P:regulation of DNA-templated transcription"/>
    <property type="evidence" value="ECO:0007669"/>
    <property type="project" value="InterPro"/>
</dbReference>
<dbReference type="RefSeq" id="WP_210800158.1">
    <property type="nucleotide sequence ID" value="NZ_JAGQDE010000001.1"/>
</dbReference>
<feature type="modified residue" description="4-aspartylphosphate" evidence="8">
    <location>
        <position position="53"/>
    </location>
</feature>
<evidence type="ECO:0000256" key="1">
    <source>
        <dbReference type="ARBA" id="ARBA00004496"/>
    </source>
</evidence>
<evidence type="ECO:0000256" key="8">
    <source>
        <dbReference type="PROSITE-ProRule" id="PRU00169"/>
    </source>
</evidence>
<keyword evidence="5" id="KW-0805">Transcription regulation</keyword>
<feature type="domain" description="Response regulatory" evidence="10">
    <location>
        <begin position="4"/>
        <end position="120"/>
    </location>
</feature>
<dbReference type="InterPro" id="IPR039420">
    <property type="entry name" value="WalR-like"/>
</dbReference>
<dbReference type="InterPro" id="IPR016032">
    <property type="entry name" value="Sig_transdc_resp-reg_C-effctor"/>
</dbReference>
<evidence type="ECO:0000259" key="11">
    <source>
        <dbReference type="PROSITE" id="PS51755"/>
    </source>
</evidence>
<dbReference type="FunFam" id="1.10.10.10:FF:000099">
    <property type="entry name" value="Two-component system response regulator TorR"/>
    <property type="match status" value="1"/>
</dbReference>
<sequence length="234" mass="26263">MPARLLLIDDDSRLTAMVGDYLRGHGYEVDTAASLTEGRERLRRVVYDALVLDLMLPDGDGLDMTRELRADARTRRLPLLMLTARGEPMDRILGLEIGADDYLPKPFEPRELLARIKALLRRAAPEAQPDEVMGFGRLEIDLGAREARLDGQRCDLTGHQFDLLVVLAQSAGRVLSRDQIMDALKGHPLEAFDRSIDVHVSRIRAVIEEDPKNPKRVLTVRGTGYVFARKQDGE</sequence>
<dbReference type="InterPro" id="IPR001867">
    <property type="entry name" value="OmpR/PhoB-type_DNA-bd"/>
</dbReference>
<name>A0A940YQD9_9BURK</name>
<dbReference type="EMBL" id="JAGQDE010000001">
    <property type="protein sequence ID" value="MBQ0957550.1"/>
    <property type="molecule type" value="Genomic_DNA"/>
</dbReference>
<reference evidence="12" key="1">
    <citation type="submission" date="2021-04" db="EMBL/GenBank/DDBJ databases">
        <title>The genome sequence of Ideonella sp. 4Y11.</title>
        <authorList>
            <person name="Liu Y."/>
        </authorList>
    </citation>
    <scope>NUCLEOTIDE SEQUENCE</scope>
    <source>
        <strain evidence="12">4Y11</strain>
    </source>
</reference>
<dbReference type="Gene3D" id="3.40.50.2300">
    <property type="match status" value="1"/>
</dbReference>
<evidence type="ECO:0000256" key="6">
    <source>
        <dbReference type="ARBA" id="ARBA00023125"/>
    </source>
</evidence>
<evidence type="ECO:0000256" key="9">
    <source>
        <dbReference type="PROSITE-ProRule" id="PRU01091"/>
    </source>
</evidence>
<evidence type="ECO:0000256" key="4">
    <source>
        <dbReference type="ARBA" id="ARBA00023012"/>
    </source>
</evidence>
<keyword evidence="3 8" id="KW-0597">Phosphoprotein</keyword>
<feature type="domain" description="OmpR/PhoB-type" evidence="11">
    <location>
        <begin position="130"/>
        <end position="229"/>
    </location>
</feature>
<gene>
    <name evidence="12" type="ORF">KAK06_01145</name>
</gene>
<dbReference type="PANTHER" id="PTHR48111:SF4">
    <property type="entry name" value="DNA-BINDING DUAL TRANSCRIPTIONAL REGULATOR OMPR"/>
    <property type="match status" value="1"/>
</dbReference>
<dbReference type="InterPro" id="IPR001789">
    <property type="entry name" value="Sig_transdc_resp-reg_receiver"/>
</dbReference>
<dbReference type="Gene3D" id="6.10.250.690">
    <property type="match status" value="1"/>
</dbReference>
<evidence type="ECO:0000256" key="7">
    <source>
        <dbReference type="ARBA" id="ARBA00023163"/>
    </source>
</evidence>
<evidence type="ECO:0000313" key="12">
    <source>
        <dbReference type="EMBL" id="MBQ0957550.1"/>
    </source>
</evidence>
<evidence type="ECO:0000313" key="13">
    <source>
        <dbReference type="Proteomes" id="UP000678374"/>
    </source>
</evidence>
<dbReference type="PANTHER" id="PTHR48111">
    <property type="entry name" value="REGULATOR OF RPOS"/>
    <property type="match status" value="1"/>
</dbReference>
<protein>
    <submittedName>
        <fullName evidence="12">Response regulator transcription factor</fullName>
    </submittedName>
</protein>